<accession>A0A5J4TVM4</accession>
<feature type="non-terminal residue" evidence="1">
    <location>
        <position position="208"/>
    </location>
</feature>
<dbReference type="Proteomes" id="UP000324800">
    <property type="component" value="Unassembled WGS sequence"/>
</dbReference>
<dbReference type="AlphaFoldDB" id="A0A5J4TVM4"/>
<comment type="caution">
    <text evidence="1">The sequence shown here is derived from an EMBL/GenBank/DDBJ whole genome shotgun (WGS) entry which is preliminary data.</text>
</comment>
<dbReference type="OrthoDB" id="2897838at2759"/>
<reference evidence="1 2" key="1">
    <citation type="submission" date="2019-03" db="EMBL/GenBank/DDBJ databases">
        <title>Single cell metagenomics reveals metabolic interactions within the superorganism composed of flagellate Streblomastix strix and complex community of Bacteroidetes bacteria on its surface.</title>
        <authorList>
            <person name="Treitli S.C."/>
            <person name="Kolisko M."/>
            <person name="Husnik F."/>
            <person name="Keeling P."/>
            <person name="Hampl V."/>
        </authorList>
    </citation>
    <scope>NUCLEOTIDE SEQUENCE [LARGE SCALE GENOMIC DNA]</scope>
    <source>
        <strain evidence="1">ST1C</strain>
    </source>
</reference>
<sequence>MQTDNTTACFSLAKANAKYHLRKAVDSILQIEEENGWTLTIRRIAGNPNKDADALSRLLIVGDYSTKRERLEEVLKGWQVEITVCLFAARIDAQYKSYYILTKDKKAYGQDAIRIPWEEKFVLIYPPTPKIIRLKEITVKEKKLGESEKVLEKGPKMRRRNLKVPPGRILALEVNRDKMEQNYFEMLQKPPDYQEMQLNPQQITGMEV</sequence>
<evidence type="ECO:0008006" key="3">
    <source>
        <dbReference type="Google" id="ProtNLM"/>
    </source>
</evidence>
<proteinExistence type="predicted"/>
<evidence type="ECO:0000313" key="2">
    <source>
        <dbReference type="Proteomes" id="UP000324800"/>
    </source>
</evidence>
<name>A0A5J4TVM4_9EUKA</name>
<dbReference type="EMBL" id="SNRW01024873">
    <property type="protein sequence ID" value="KAA6361932.1"/>
    <property type="molecule type" value="Genomic_DNA"/>
</dbReference>
<organism evidence="1 2">
    <name type="scientific">Streblomastix strix</name>
    <dbReference type="NCBI Taxonomy" id="222440"/>
    <lineage>
        <taxon>Eukaryota</taxon>
        <taxon>Metamonada</taxon>
        <taxon>Preaxostyla</taxon>
        <taxon>Oxymonadida</taxon>
        <taxon>Streblomastigidae</taxon>
        <taxon>Streblomastix</taxon>
    </lineage>
</organism>
<gene>
    <name evidence="1" type="ORF">EZS28_042540</name>
</gene>
<protein>
    <recommendedName>
        <fullName evidence="3">Reverse transcriptase RNase H-like domain-containing protein</fullName>
    </recommendedName>
</protein>
<evidence type="ECO:0000313" key="1">
    <source>
        <dbReference type="EMBL" id="KAA6361932.1"/>
    </source>
</evidence>